<keyword evidence="3" id="KW-1185">Reference proteome</keyword>
<feature type="compositionally biased region" description="Pro residues" evidence="1">
    <location>
        <begin position="436"/>
        <end position="447"/>
    </location>
</feature>
<evidence type="ECO:0000256" key="1">
    <source>
        <dbReference type="SAM" id="MobiDB-lite"/>
    </source>
</evidence>
<feature type="region of interest" description="Disordered" evidence="1">
    <location>
        <begin position="1"/>
        <end position="77"/>
    </location>
</feature>
<organism evidence="2 3">
    <name type="scientific">Zasmidium cellare ATCC 36951</name>
    <dbReference type="NCBI Taxonomy" id="1080233"/>
    <lineage>
        <taxon>Eukaryota</taxon>
        <taxon>Fungi</taxon>
        <taxon>Dikarya</taxon>
        <taxon>Ascomycota</taxon>
        <taxon>Pezizomycotina</taxon>
        <taxon>Dothideomycetes</taxon>
        <taxon>Dothideomycetidae</taxon>
        <taxon>Mycosphaerellales</taxon>
        <taxon>Mycosphaerellaceae</taxon>
        <taxon>Zasmidium</taxon>
    </lineage>
</organism>
<dbReference type="AlphaFoldDB" id="A0A6A6CL35"/>
<feature type="compositionally biased region" description="Basic and acidic residues" evidence="1">
    <location>
        <begin position="210"/>
        <end position="224"/>
    </location>
</feature>
<evidence type="ECO:0000313" key="3">
    <source>
        <dbReference type="Proteomes" id="UP000799537"/>
    </source>
</evidence>
<reference evidence="2" key="1">
    <citation type="journal article" date="2020" name="Stud. Mycol.">
        <title>101 Dothideomycetes genomes: a test case for predicting lifestyles and emergence of pathogens.</title>
        <authorList>
            <person name="Haridas S."/>
            <person name="Albert R."/>
            <person name="Binder M."/>
            <person name="Bloem J."/>
            <person name="Labutti K."/>
            <person name="Salamov A."/>
            <person name="Andreopoulos B."/>
            <person name="Baker S."/>
            <person name="Barry K."/>
            <person name="Bills G."/>
            <person name="Bluhm B."/>
            <person name="Cannon C."/>
            <person name="Castanera R."/>
            <person name="Culley D."/>
            <person name="Daum C."/>
            <person name="Ezra D."/>
            <person name="Gonzalez J."/>
            <person name="Henrissat B."/>
            <person name="Kuo A."/>
            <person name="Liang C."/>
            <person name="Lipzen A."/>
            <person name="Lutzoni F."/>
            <person name="Magnuson J."/>
            <person name="Mondo S."/>
            <person name="Nolan M."/>
            <person name="Ohm R."/>
            <person name="Pangilinan J."/>
            <person name="Park H.-J."/>
            <person name="Ramirez L."/>
            <person name="Alfaro M."/>
            <person name="Sun H."/>
            <person name="Tritt A."/>
            <person name="Yoshinaga Y."/>
            <person name="Zwiers L.-H."/>
            <person name="Turgeon B."/>
            <person name="Goodwin S."/>
            <person name="Spatafora J."/>
            <person name="Crous P."/>
            <person name="Grigoriev I."/>
        </authorList>
    </citation>
    <scope>NUCLEOTIDE SEQUENCE</scope>
    <source>
        <strain evidence="2">ATCC 36951</strain>
    </source>
</reference>
<feature type="region of interest" description="Disordered" evidence="1">
    <location>
        <begin position="150"/>
        <end position="224"/>
    </location>
</feature>
<dbReference type="EMBL" id="ML993593">
    <property type="protein sequence ID" value="KAF2167333.1"/>
    <property type="molecule type" value="Genomic_DNA"/>
</dbReference>
<dbReference type="Proteomes" id="UP000799537">
    <property type="component" value="Unassembled WGS sequence"/>
</dbReference>
<feature type="compositionally biased region" description="Basic and acidic residues" evidence="1">
    <location>
        <begin position="1"/>
        <end position="11"/>
    </location>
</feature>
<name>A0A6A6CL35_ZASCE</name>
<sequence length="501" mass="53271">MPSQGSRDHGLGEASSLRQGGTSGSAPRDQIQARSVSLQPAQPFPPEDRSYPAEPYVPSLRHQPIVPPSPNRGRNSTIGLEALTAVVEVAQTNPASLDALTAVAAPRDDTAGLDAVSKAAAVYQNPIASNQEEIAALAAVRAARRELVSHRVIPEPQERAQPSRAMRQDAASMPPSPAPAAAPSTRNPRAPRSQATFGRMTTDGEYTGLDEQRGTDASSHAEDSYSKRVMTLVITPSEGYLRASKDCKFRESEPPYDSSALIANCSNYSETRVSDKTSSLLCLAEETDLKAQAGARAHGILTRTKIPHPIPHPGQQPPPAGNFDRIASVPSGQANSAARPSRRRSENYYPMQAAPSAQPSGYQQAPPPNTNASNAGINNPMPVHSPALGSGAGNRIEVAESYRVPGGVPTFDATPFVPPPPDQRTRVIGTLSPRQRGPPPRPHPPLSSPFGVLSSFDGQYVNTGIVRDADGGTYPGDTPPSHTSGYMRRRRDSHDDDDDDE</sequence>
<accession>A0A6A6CL35</accession>
<feature type="region of interest" description="Disordered" evidence="1">
    <location>
        <begin position="304"/>
        <end position="391"/>
    </location>
</feature>
<evidence type="ECO:0000313" key="2">
    <source>
        <dbReference type="EMBL" id="KAF2167333.1"/>
    </source>
</evidence>
<feature type="compositionally biased region" description="Pro residues" evidence="1">
    <location>
        <begin position="308"/>
        <end position="320"/>
    </location>
</feature>
<dbReference type="RefSeq" id="XP_033668222.1">
    <property type="nucleotide sequence ID" value="XM_033812523.1"/>
</dbReference>
<dbReference type="GeneID" id="54565795"/>
<gene>
    <name evidence="2" type="ORF">M409DRAFT_53940</name>
</gene>
<protein>
    <submittedName>
        <fullName evidence="2">Uncharacterized protein</fullName>
    </submittedName>
</protein>
<proteinExistence type="predicted"/>
<feature type="compositionally biased region" description="Low complexity" evidence="1">
    <location>
        <begin position="181"/>
        <end position="193"/>
    </location>
</feature>
<feature type="region of interest" description="Disordered" evidence="1">
    <location>
        <begin position="412"/>
        <end position="501"/>
    </location>
</feature>